<dbReference type="GO" id="GO:0071555">
    <property type="term" value="P:cell wall organization"/>
    <property type="evidence" value="ECO:0007669"/>
    <property type="project" value="TreeGrafter"/>
</dbReference>
<gene>
    <name evidence="6" type="ORF">COU28_01680</name>
</gene>
<accession>A0A2H0U169</accession>
<keyword evidence="3" id="KW-0812">Transmembrane</keyword>
<dbReference type="InterPro" id="IPR050515">
    <property type="entry name" value="Beta-lactam/transpept"/>
</dbReference>
<dbReference type="InterPro" id="IPR036138">
    <property type="entry name" value="PBP_dimer_sf"/>
</dbReference>
<evidence type="ECO:0000259" key="5">
    <source>
        <dbReference type="Pfam" id="PF03717"/>
    </source>
</evidence>
<dbReference type="Pfam" id="PF03717">
    <property type="entry name" value="PBP_dimer"/>
    <property type="match status" value="1"/>
</dbReference>
<dbReference type="InterPro" id="IPR005311">
    <property type="entry name" value="PBP_dimer"/>
</dbReference>
<feature type="transmembrane region" description="Helical" evidence="3">
    <location>
        <begin position="20"/>
        <end position="46"/>
    </location>
</feature>
<comment type="caution">
    <text evidence="6">The sequence shown here is derived from an EMBL/GenBank/DDBJ whole genome shotgun (WGS) entry which is preliminary data.</text>
</comment>
<dbReference type="Gene3D" id="3.30.450.330">
    <property type="match status" value="1"/>
</dbReference>
<dbReference type="PANTHER" id="PTHR30627">
    <property type="entry name" value="PEPTIDOGLYCAN D,D-TRANSPEPTIDASE"/>
    <property type="match status" value="1"/>
</dbReference>
<sequence>MRVNYQVKPKQISRKENPDFRLNLAVFVCVSAFLIVFLRLFTLMILQHSFYTALASGSQDMYESLFPKRGEIFLESENAEDLFPLAINRDFYTVYSDDRLILDNKTAEDILDKLSGVFSYDDERKAKVLAQLEKVGDPYEPLEQKVDEETVDKLKAMDLVGIGFSRFPQRYYPEGSLAAQVVGFLGKDESGKDIGRYGLEGYWQQDLAGSGGFLEGAKSAQGSWIPLAGRALKPAQDGVDLVLAIDRTLQFEACKILEEERKRYEAETAVLIILDPFTGAIKAMCSSPSFDPNKYGDVENAEAYNNQTIFTPYEPGSVFKPVIMSAALNEDIVKPDTTFVDSGKAEANCQKSIQNADLKSYGLQTMTGVLVNSINTGMVFVANKLGKDKFKQYVEAYGFGVKTGIELDTEAAGTVDSLYLNKGDKIDCYTATASFGQGITVTPLQLVNAYATIANGGKMMRPYIVEKIIHPDGKVDITKPREIKTILDKRNASLLSGMLVNVIDSGEGSLAKVPGYYVAGKTGTAQIAGKGGYTTDLNHTFVGFGPVDDPKYVMIVKFGKPKLVYASTTAARTFSKISQFIMQYYHIAPSR</sequence>
<name>A0A2H0U169_9BACT</name>
<protein>
    <recommendedName>
        <fullName evidence="8">Penicillin-binding protein 2</fullName>
    </recommendedName>
</protein>
<evidence type="ECO:0000256" key="2">
    <source>
        <dbReference type="ARBA" id="ARBA00023136"/>
    </source>
</evidence>
<keyword evidence="2 3" id="KW-0472">Membrane</keyword>
<dbReference type="Pfam" id="PF00905">
    <property type="entry name" value="Transpeptidase"/>
    <property type="match status" value="1"/>
</dbReference>
<keyword evidence="3" id="KW-1133">Transmembrane helix</keyword>
<evidence type="ECO:0000313" key="7">
    <source>
        <dbReference type="Proteomes" id="UP000230852"/>
    </source>
</evidence>
<dbReference type="InterPro" id="IPR001460">
    <property type="entry name" value="PCN-bd_Tpept"/>
</dbReference>
<dbReference type="SUPFAM" id="SSF56519">
    <property type="entry name" value="Penicillin binding protein dimerisation domain"/>
    <property type="match status" value="1"/>
</dbReference>
<dbReference type="EMBL" id="PFBU01000032">
    <property type="protein sequence ID" value="PIR78423.1"/>
    <property type="molecule type" value="Genomic_DNA"/>
</dbReference>
<evidence type="ECO:0008006" key="8">
    <source>
        <dbReference type="Google" id="ProtNLM"/>
    </source>
</evidence>
<dbReference type="GO" id="GO:0008658">
    <property type="term" value="F:penicillin binding"/>
    <property type="evidence" value="ECO:0007669"/>
    <property type="project" value="InterPro"/>
</dbReference>
<dbReference type="Proteomes" id="UP000230852">
    <property type="component" value="Unassembled WGS sequence"/>
</dbReference>
<evidence type="ECO:0000313" key="6">
    <source>
        <dbReference type="EMBL" id="PIR78423.1"/>
    </source>
</evidence>
<evidence type="ECO:0000256" key="1">
    <source>
        <dbReference type="ARBA" id="ARBA00004370"/>
    </source>
</evidence>
<dbReference type="InterPro" id="IPR012338">
    <property type="entry name" value="Beta-lactam/transpept-like"/>
</dbReference>
<feature type="domain" description="Penicillin-binding protein dimerisation" evidence="5">
    <location>
        <begin position="67"/>
        <end position="223"/>
    </location>
</feature>
<organism evidence="6 7">
    <name type="scientific">Candidatus Magasanikbacteria bacterium CG10_big_fil_rev_8_21_14_0_10_36_16</name>
    <dbReference type="NCBI Taxonomy" id="1974645"/>
    <lineage>
        <taxon>Bacteria</taxon>
        <taxon>Candidatus Magasanikiibacteriota</taxon>
    </lineage>
</organism>
<dbReference type="GO" id="GO:0005886">
    <property type="term" value="C:plasma membrane"/>
    <property type="evidence" value="ECO:0007669"/>
    <property type="project" value="TreeGrafter"/>
</dbReference>
<feature type="domain" description="Penicillin-binding protein transpeptidase" evidence="4">
    <location>
        <begin position="271"/>
        <end position="578"/>
    </location>
</feature>
<evidence type="ECO:0000256" key="3">
    <source>
        <dbReference type="SAM" id="Phobius"/>
    </source>
</evidence>
<proteinExistence type="predicted"/>
<dbReference type="Gene3D" id="3.40.710.10">
    <property type="entry name" value="DD-peptidase/beta-lactamase superfamily"/>
    <property type="match status" value="1"/>
</dbReference>
<dbReference type="AlphaFoldDB" id="A0A2H0U169"/>
<reference evidence="7" key="1">
    <citation type="submission" date="2017-09" db="EMBL/GenBank/DDBJ databases">
        <title>Depth-based differentiation of microbial function through sediment-hosted aquifers and enrichment of novel symbionts in the deep terrestrial subsurface.</title>
        <authorList>
            <person name="Probst A.J."/>
            <person name="Ladd B."/>
            <person name="Jarett J.K."/>
            <person name="Geller-Mcgrath D.E."/>
            <person name="Sieber C.M.K."/>
            <person name="Emerson J.B."/>
            <person name="Anantharaman K."/>
            <person name="Thomas B.C."/>
            <person name="Malmstrom R."/>
            <person name="Stieglmeier M."/>
            <person name="Klingl A."/>
            <person name="Woyke T."/>
            <person name="Ryan C.M."/>
            <person name="Banfield J.F."/>
        </authorList>
    </citation>
    <scope>NUCLEOTIDE SEQUENCE [LARGE SCALE GENOMIC DNA]</scope>
</reference>
<dbReference type="Gene3D" id="3.90.1310.10">
    <property type="entry name" value="Penicillin-binding protein 2a (Domain 2)"/>
    <property type="match status" value="1"/>
</dbReference>
<dbReference type="PANTHER" id="PTHR30627:SF1">
    <property type="entry name" value="PEPTIDOGLYCAN D,D-TRANSPEPTIDASE FTSI"/>
    <property type="match status" value="1"/>
</dbReference>
<comment type="subcellular location">
    <subcellularLocation>
        <location evidence="1">Membrane</location>
    </subcellularLocation>
</comment>
<evidence type="ECO:0000259" key="4">
    <source>
        <dbReference type="Pfam" id="PF00905"/>
    </source>
</evidence>
<dbReference type="SUPFAM" id="SSF56601">
    <property type="entry name" value="beta-lactamase/transpeptidase-like"/>
    <property type="match status" value="1"/>
</dbReference>